<name>A0A3Q7EZE9_SOLLC</name>
<dbReference type="Gene3D" id="1.10.246.190">
    <property type="entry name" value="Autophagy protein Apg5, helix rich domain"/>
    <property type="match status" value="1"/>
</dbReference>
<dbReference type="SMR" id="A0A3Q7EZE9"/>
<dbReference type="Pfam" id="PF04106">
    <property type="entry name" value="ATG5_UblB"/>
    <property type="match status" value="1"/>
</dbReference>
<feature type="region of interest" description="Disordered" evidence="6">
    <location>
        <begin position="328"/>
        <end position="356"/>
    </location>
</feature>
<dbReference type="InterPro" id="IPR048940">
    <property type="entry name" value="ATG5_HBR"/>
</dbReference>
<evidence type="ECO:0000259" key="7">
    <source>
        <dbReference type="Pfam" id="PF04106"/>
    </source>
</evidence>
<keyword evidence="12" id="KW-1185">Reference proteome</keyword>
<evidence type="ECO:0000259" key="8">
    <source>
        <dbReference type="Pfam" id="PF20637"/>
    </source>
</evidence>
<protein>
    <recommendedName>
        <fullName evidence="5">Autophagy protein 5</fullName>
    </recommendedName>
</protein>
<keyword evidence="5" id="KW-0813">Transport</keyword>
<dbReference type="FunFam" id="1.10.246.190:FF:000002">
    <property type="entry name" value="Autophagy protein 5"/>
    <property type="match status" value="1"/>
</dbReference>
<dbReference type="InterPro" id="IPR042526">
    <property type="entry name" value="Atg5_HR"/>
</dbReference>
<evidence type="ECO:0000256" key="2">
    <source>
        <dbReference type="ARBA" id="ARBA00022499"/>
    </source>
</evidence>
<evidence type="ECO:0000313" key="10">
    <source>
        <dbReference type="EMBL" id="QEM21004.1"/>
    </source>
</evidence>
<dbReference type="EMBL" id="MK189277">
    <property type="protein sequence ID" value="QEM21004.1"/>
    <property type="molecule type" value="mRNA"/>
</dbReference>
<reference evidence="11" key="1">
    <citation type="journal article" date="2012" name="Nature">
        <title>The tomato genome sequence provides insights into fleshy fruit evolution.</title>
        <authorList>
            <consortium name="Tomato Genome Consortium"/>
        </authorList>
    </citation>
    <scope>NUCLEOTIDE SEQUENCE [LARGE SCALE GENOMIC DNA]</scope>
    <source>
        <strain evidence="11">cv. Heinz 1706</strain>
    </source>
</reference>
<dbReference type="InterPro" id="IPR048318">
    <property type="entry name" value="ATG5_UblB"/>
</dbReference>
<dbReference type="PaxDb" id="4081-Solyc02g036380.2.1"/>
<dbReference type="GO" id="GO:0034727">
    <property type="term" value="P:piecemeal microautophagy of the nucleus"/>
    <property type="evidence" value="ECO:0000318"/>
    <property type="project" value="GO_Central"/>
</dbReference>
<evidence type="ECO:0000259" key="9">
    <source>
        <dbReference type="Pfam" id="PF20638"/>
    </source>
</evidence>
<feature type="domain" description="Autophagy protein ATG5 UblB" evidence="7">
    <location>
        <begin position="303"/>
        <end position="408"/>
    </location>
</feature>
<dbReference type="EnsemblPlants" id="Solyc02g036380.3.1">
    <property type="protein sequence ID" value="Solyc02g036380.3.1"/>
    <property type="gene ID" value="Solyc02g036380.3"/>
</dbReference>
<dbReference type="GO" id="GO:0006995">
    <property type="term" value="P:cellular response to nitrogen starvation"/>
    <property type="evidence" value="ECO:0000318"/>
    <property type="project" value="GO_Central"/>
</dbReference>
<keyword evidence="4 5" id="KW-0072">Autophagy</keyword>
<dbReference type="GO" id="GO:0000423">
    <property type="term" value="P:mitophagy"/>
    <property type="evidence" value="ECO:0000318"/>
    <property type="project" value="GO_Central"/>
</dbReference>
<proteinExistence type="evidence at transcript level"/>
<dbReference type="Gene3D" id="3.10.20.90">
    <property type="entry name" value="Phosphatidylinositol 3-kinase Catalytic Subunit, Chain A, domain 1"/>
    <property type="match status" value="1"/>
</dbReference>
<dbReference type="InterPro" id="IPR042527">
    <property type="entry name" value="Atg5_UblA_dom_sf"/>
</dbReference>
<dbReference type="FunFam" id="3.10.20.620:FF:000002">
    <property type="entry name" value="Autophagy protein 5"/>
    <property type="match status" value="1"/>
</dbReference>
<reference evidence="11" key="2">
    <citation type="submission" date="2018-04" db="EMBL/GenBank/DDBJ databases">
        <title>Improving the tomato reference genome and annotation using full-length BACs and diverse expression resources.</title>
        <authorList>
            <person name="Hosmani P.S."/>
            <person name="Flores M."/>
            <person name="Geest H.V."/>
            <person name="Sanchez-Perez G."/>
            <person name="Rombauts S."/>
            <person name="Maumus F."/>
            <person name="Mueller L.A."/>
            <person name="Saha S."/>
        </authorList>
    </citation>
    <scope>NUCLEOTIDE SEQUENCE [LARGE SCALE GENOMIC DNA]</scope>
    <source>
        <strain evidence="11">cv. Heinz 1706</strain>
    </source>
</reference>
<dbReference type="FunCoup" id="A0A3Q7EZE9">
    <property type="interactions" value="2645"/>
</dbReference>
<dbReference type="InterPro" id="IPR007239">
    <property type="entry name" value="Atg5"/>
</dbReference>
<feature type="domain" description="Autophagy protein ATG5 alpha-helical bundle region" evidence="8">
    <location>
        <begin position="121"/>
        <end position="177"/>
    </location>
</feature>
<dbReference type="GO" id="GO:0034045">
    <property type="term" value="C:phagophore assembly site membrane"/>
    <property type="evidence" value="ECO:0000318"/>
    <property type="project" value="GO_Central"/>
</dbReference>
<reference evidence="11" key="4">
    <citation type="submission" date="2019-01" db="UniProtKB">
        <authorList>
            <consortium name="EnsemblPlants"/>
        </authorList>
    </citation>
    <scope>IDENTIFICATION</scope>
    <source>
        <strain evidence="11">cv. Heinz 1706</strain>
    </source>
</reference>
<sequence>MESKGGGTEAQKYIWEGAIPLQIHLHESEITTLPTPPPAMILAPRIGYLPLLAQKVKPFFSNSLPPGVDTIWFEYNGLPLKWYIPTGVLFDLLCAEPERPWNLTVHFRGYPGNILTPCDSEDSVKWSFINSFKEAAYIINGNCKNVMNMSQSDQLELWRSIMDGDLDSYLRISSKLKFGILVDDFSIQLNISSPKSPESTQNADGTAPAKTGRIPVRLYVRTINEDFDELEDAPVVESWDRISYINRPVQIHGDDKLWMRMDCEQPWNKKCMKKEVPCNEDHQSHMGRKSHGRLVCDCVTSGASKCFTLYDAVTKLLPEFFGEKLPPTDDVSKEEVEVEQRSSPEETNKSNTERSGEMLNEGIVSCSISDGAEIKLLRIQGIEPKMEIPFAWVVNNLMNPEYFLHICVYVKIQEPITI</sequence>
<organism evidence="11">
    <name type="scientific">Solanum lycopersicum</name>
    <name type="common">Tomato</name>
    <name type="synonym">Lycopersicon esculentum</name>
    <dbReference type="NCBI Taxonomy" id="4081"/>
    <lineage>
        <taxon>Eukaryota</taxon>
        <taxon>Viridiplantae</taxon>
        <taxon>Streptophyta</taxon>
        <taxon>Embryophyta</taxon>
        <taxon>Tracheophyta</taxon>
        <taxon>Spermatophyta</taxon>
        <taxon>Magnoliopsida</taxon>
        <taxon>eudicotyledons</taxon>
        <taxon>Gunneridae</taxon>
        <taxon>Pentapetalae</taxon>
        <taxon>asterids</taxon>
        <taxon>lamiids</taxon>
        <taxon>Solanales</taxon>
        <taxon>Solanaceae</taxon>
        <taxon>Solanoideae</taxon>
        <taxon>Solaneae</taxon>
        <taxon>Solanum</taxon>
        <taxon>Solanum subgen. Lycopersicon</taxon>
    </lineage>
</organism>
<comment type="similarity">
    <text evidence="1 5">Belongs to the ATG5 family.</text>
</comment>
<comment type="function">
    <text evidence="5">Required for autophagy.</text>
</comment>
<dbReference type="OMA" id="FPLKWYI"/>
<reference evidence="10" key="3">
    <citation type="submission" date="2018-11" db="EMBL/GenBank/DDBJ databases">
        <title>Solanum lycopersicum autophagy-related genes.</title>
        <authorList>
            <person name="Li F."/>
        </authorList>
    </citation>
    <scope>NUCLEOTIDE SEQUENCE</scope>
</reference>
<dbReference type="PANTHER" id="PTHR13040">
    <property type="entry name" value="AUTOPHAGY PROTEIN 5"/>
    <property type="match status" value="1"/>
</dbReference>
<dbReference type="GO" id="GO:0034274">
    <property type="term" value="C:Atg12-Atg5-Atg16 complex"/>
    <property type="evidence" value="ECO:0000318"/>
    <property type="project" value="GO_Central"/>
</dbReference>
<keyword evidence="5" id="KW-0963">Cytoplasm</keyword>
<accession>A0A3Q7EZE9</accession>
<keyword evidence="3 5" id="KW-0832">Ubl conjugation</keyword>
<evidence type="ECO:0000256" key="4">
    <source>
        <dbReference type="ARBA" id="ARBA00023006"/>
    </source>
</evidence>
<dbReference type="Gramene" id="Solyc02g036380.3.1">
    <property type="protein sequence ID" value="Solyc02g036380.3.1"/>
    <property type="gene ID" value="Solyc02g036380.3"/>
</dbReference>
<dbReference type="PANTHER" id="PTHR13040:SF2">
    <property type="entry name" value="AUTOPHAGY PROTEIN 5"/>
    <property type="match status" value="1"/>
</dbReference>
<dbReference type="STRING" id="4081.A0A3Q7EZE9"/>
<evidence type="ECO:0000313" key="12">
    <source>
        <dbReference type="Proteomes" id="UP000004994"/>
    </source>
</evidence>
<dbReference type="GO" id="GO:0000045">
    <property type="term" value="P:autophagosome assembly"/>
    <property type="evidence" value="ECO:0000318"/>
    <property type="project" value="GO_Central"/>
</dbReference>
<comment type="subcellular location">
    <subcellularLocation>
        <location evidence="5">Cytoplasm</location>
    </subcellularLocation>
</comment>
<dbReference type="Pfam" id="PF20638">
    <property type="entry name" value="ATG5_UblA"/>
    <property type="match status" value="1"/>
</dbReference>
<evidence type="ECO:0000256" key="5">
    <source>
        <dbReference type="RuleBase" id="RU361202"/>
    </source>
</evidence>
<evidence type="ECO:0000256" key="6">
    <source>
        <dbReference type="SAM" id="MobiDB-lite"/>
    </source>
</evidence>
<feature type="domain" description="Autophagy protein ATG5 UblA" evidence="9">
    <location>
        <begin position="14"/>
        <end position="107"/>
    </location>
</feature>
<keyword evidence="2 5" id="KW-1017">Isopeptide bond</keyword>
<evidence type="ECO:0000313" key="11">
    <source>
        <dbReference type="EnsemblPlants" id="Solyc02g036380.3.1"/>
    </source>
</evidence>
<dbReference type="AlphaFoldDB" id="A0A3Q7EZE9"/>
<dbReference type="GO" id="GO:0061908">
    <property type="term" value="C:phagophore"/>
    <property type="evidence" value="ECO:0000318"/>
    <property type="project" value="GO_Central"/>
</dbReference>
<dbReference type="InterPro" id="IPR048939">
    <property type="entry name" value="ATG5_UblA"/>
</dbReference>
<dbReference type="Proteomes" id="UP000004994">
    <property type="component" value="Chromosome 2"/>
</dbReference>
<dbReference type="Gene3D" id="3.10.20.620">
    <property type="match status" value="1"/>
</dbReference>
<dbReference type="GO" id="GO:0035973">
    <property type="term" value="P:aggrephagy"/>
    <property type="evidence" value="ECO:0000318"/>
    <property type="project" value="GO_Central"/>
</dbReference>
<comment type="subunit">
    <text evidence="5">Conjugated with ATG12.</text>
</comment>
<evidence type="ECO:0000256" key="3">
    <source>
        <dbReference type="ARBA" id="ARBA00022843"/>
    </source>
</evidence>
<dbReference type="Pfam" id="PF20637">
    <property type="entry name" value="ATG5_HBR"/>
    <property type="match status" value="1"/>
</dbReference>
<dbReference type="GO" id="GO:0005776">
    <property type="term" value="C:autophagosome"/>
    <property type="evidence" value="ECO:0000318"/>
    <property type="project" value="GO_Central"/>
</dbReference>
<evidence type="ECO:0000256" key="1">
    <source>
        <dbReference type="ARBA" id="ARBA00006910"/>
    </source>
</evidence>